<organism evidence="11 12">
    <name type="scientific">Pontibacillus marinus BH030004 = DSM 16465</name>
    <dbReference type="NCBI Taxonomy" id="1385511"/>
    <lineage>
        <taxon>Bacteria</taxon>
        <taxon>Bacillati</taxon>
        <taxon>Bacillota</taxon>
        <taxon>Bacilli</taxon>
        <taxon>Bacillales</taxon>
        <taxon>Bacillaceae</taxon>
        <taxon>Pontibacillus</taxon>
    </lineage>
</organism>
<dbReference type="HAMAP" id="MF_00210">
    <property type="entry name" value="EPSP_synth"/>
    <property type="match status" value="1"/>
</dbReference>
<name>A0A0A5FTK6_9BACI</name>
<feature type="binding site" evidence="9">
    <location>
        <position position="22"/>
    </location>
    <ligand>
        <name>3-phosphoshikimate</name>
        <dbReference type="ChEBI" id="CHEBI:145989"/>
    </ligand>
</feature>
<dbReference type="eggNOG" id="COG0128">
    <property type="taxonomic scope" value="Bacteria"/>
</dbReference>
<comment type="caution">
    <text evidence="11">The sequence shown here is derived from an EMBL/GenBank/DDBJ whole genome shotgun (WGS) entry which is preliminary data.</text>
</comment>
<feature type="binding site" evidence="9">
    <location>
        <position position="122"/>
    </location>
    <ligand>
        <name>phosphoenolpyruvate</name>
        <dbReference type="ChEBI" id="CHEBI:58702"/>
    </ligand>
</feature>
<feature type="binding site" evidence="9">
    <location>
        <position position="169"/>
    </location>
    <ligand>
        <name>phosphoenolpyruvate</name>
        <dbReference type="ChEBI" id="CHEBI:58702"/>
    </ligand>
</feature>
<reference evidence="11 12" key="1">
    <citation type="submission" date="2013-08" db="EMBL/GenBank/DDBJ databases">
        <authorList>
            <person name="Huang J."/>
            <person name="Wang G."/>
        </authorList>
    </citation>
    <scope>NUCLEOTIDE SEQUENCE [LARGE SCALE GENOMIC DNA]</scope>
    <source>
        <strain evidence="11 12">BH030004</strain>
    </source>
</reference>
<feature type="active site" description="Proton acceptor" evidence="9">
    <location>
        <position position="315"/>
    </location>
</feature>
<dbReference type="InterPro" id="IPR036968">
    <property type="entry name" value="Enolpyruvate_Tfrase_sf"/>
</dbReference>
<dbReference type="EC" id="2.5.1.19" evidence="9"/>
<dbReference type="PANTHER" id="PTHR21090:SF5">
    <property type="entry name" value="PENTAFUNCTIONAL AROM POLYPEPTIDE"/>
    <property type="match status" value="1"/>
</dbReference>
<dbReference type="SUPFAM" id="SSF55205">
    <property type="entry name" value="EPT/RTPC-like"/>
    <property type="match status" value="1"/>
</dbReference>
<comment type="similarity">
    <text evidence="3 9">Belongs to the EPSP synthase family.</text>
</comment>
<dbReference type="RefSeq" id="WP_027447435.1">
    <property type="nucleotide sequence ID" value="NZ_AULJ01000063.1"/>
</dbReference>
<dbReference type="PROSITE" id="PS00104">
    <property type="entry name" value="EPSP_SYNTHASE_1"/>
    <property type="match status" value="1"/>
</dbReference>
<comment type="catalytic activity">
    <reaction evidence="8">
        <text>3-phosphoshikimate + phosphoenolpyruvate = 5-O-(1-carboxyvinyl)-3-phosphoshikimate + phosphate</text>
        <dbReference type="Rhea" id="RHEA:21256"/>
        <dbReference type="ChEBI" id="CHEBI:43474"/>
        <dbReference type="ChEBI" id="CHEBI:57701"/>
        <dbReference type="ChEBI" id="CHEBI:58702"/>
        <dbReference type="ChEBI" id="CHEBI:145989"/>
        <dbReference type="EC" id="2.5.1.19"/>
    </reaction>
    <physiologicalReaction direction="left-to-right" evidence="8">
        <dbReference type="Rhea" id="RHEA:21257"/>
    </physiologicalReaction>
</comment>
<sequence>MLTFSQKEESSIKGTISVPGDKSISHRAIMLAALANGESKIKNFLTGEDCLSTLQAFEDMGVSIKRDGQSVSVTGEGLNGLKEAKVPLDLGNSGTTTRLLLGILAGTPNHYCIYGDQSLTKRPMDRVTLPLREMGAKIDGREDGNLLPISVRGGSLKPISYTLPINSAQVKSSVLLAGLFAEGVTKVIEPVPTRDHTERMLKAFQVDVTRAGNEISLKGNQTLIATDIEVPGDISSAAFFLCAAAMKKGSHITVKDVGLNPTRTGVVDVLKRMGANLSVSTNRYIGDEPIGDITVDGGNLKGMTISGDDIPRLIDELPIIALVASQAKGKTVIQDARELRLKETDRIQAVVDTLSKMGVSISGTEDGMIIEGRQGPLNGGTFNSYHDHRIGMMVAIASLLTDESVTLTDEECISISYPSFFEDFGSLTGSHV</sequence>
<dbReference type="GO" id="GO:0003866">
    <property type="term" value="F:3-phosphoshikimate 1-carboxyvinyltransferase activity"/>
    <property type="evidence" value="ECO:0007669"/>
    <property type="project" value="UniProtKB-UniRule"/>
</dbReference>
<evidence type="ECO:0000256" key="7">
    <source>
        <dbReference type="ARBA" id="ARBA00023141"/>
    </source>
</evidence>
<feature type="binding site" evidence="9">
    <location>
        <position position="389"/>
    </location>
    <ligand>
        <name>phosphoenolpyruvate</name>
        <dbReference type="ChEBI" id="CHEBI:58702"/>
    </ligand>
</feature>
<dbReference type="CDD" id="cd01556">
    <property type="entry name" value="EPSP_synthase"/>
    <property type="match status" value="1"/>
</dbReference>
<comment type="caution">
    <text evidence="9">Lacks conserved residue(s) required for the propagation of feature annotation.</text>
</comment>
<feature type="binding site" evidence="9">
    <location>
        <position position="22"/>
    </location>
    <ligand>
        <name>phosphoenolpyruvate</name>
        <dbReference type="ChEBI" id="CHEBI:58702"/>
    </ligand>
</feature>
<evidence type="ECO:0000313" key="11">
    <source>
        <dbReference type="EMBL" id="KGX84091.1"/>
    </source>
</evidence>
<keyword evidence="12" id="KW-1185">Reference proteome</keyword>
<evidence type="ECO:0000256" key="3">
    <source>
        <dbReference type="ARBA" id="ARBA00009948"/>
    </source>
</evidence>
<evidence type="ECO:0000313" key="12">
    <source>
        <dbReference type="Proteomes" id="UP000030403"/>
    </source>
</evidence>
<dbReference type="InterPro" id="IPR001986">
    <property type="entry name" value="Enolpyruvate_Tfrase_dom"/>
</dbReference>
<comment type="subunit">
    <text evidence="9">Monomer.</text>
</comment>
<keyword evidence="7 9" id="KW-0057">Aromatic amino acid biosynthesis</keyword>
<evidence type="ECO:0000256" key="8">
    <source>
        <dbReference type="ARBA" id="ARBA00044633"/>
    </source>
</evidence>
<evidence type="ECO:0000256" key="6">
    <source>
        <dbReference type="ARBA" id="ARBA00022679"/>
    </source>
</evidence>
<feature type="binding site" evidence="9">
    <location>
        <position position="342"/>
    </location>
    <ligand>
        <name>3-phosphoshikimate</name>
        <dbReference type="ChEBI" id="CHEBI:145989"/>
    </ligand>
</feature>
<feature type="domain" description="Enolpyruvate transferase" evidence="10">
    <location>
        <begin position="9"/>
        <end position="423"/>
    </location>
</feature>
<evidence type="ECO:0000256" key="5">
    <source>
        <dbReference type="ARBA" id="ARBA00022605"/>
    </source>
</evidence>
<dbReference type="Pfam" id="PF00275">
    <property type="entry name" value="EPSP_synthase"/>
    <property type="match status" value="1"/>
</dbReference>
<evidence type="ECO:0000259" key="10">
    <source>
        <dbReference type="Pfam" id="PF00275"/>
    </source>
</evidence>
<feature type="binding site" evidence="9">
    <location>
        <position position="346"/>
    </location>
    <ligand>
        <name>phosphoenolpyruvate</name>
        <dbReference type="ChEBI" id="CHEBI:58702"/>
    </ligand>
</feature>
<feature type="binding site" evidence="9">
    <location>
        <position position="27"/>
    </location>
    <ligand>
        <name>3-phosphoshikimate</name>
        <dbReference type="ChEBI" id="CHEBI:145989"/>
    </ligand>
</feature>
<dbReference type="FunFam" id="3.65.10.10:FF:000006">
    <property type="entry name" value="3-phosphoshikimate 1-carboxyvinyltransferase"/>
    <property type="match status" value="1"/>
</dbReference>
<dbReference type="GO" id="GO:0009073">
    <property type="term" value="P:aromatic amino acid family biosynthetic process"/>
    <property type="evidence" value="ECO:0007669"/>
    <property type="project" value="UniProtKB-KW"/>
</dbReference>
<dbReference type="OrthoDB" id="9809920at2"/>
<dbReference type="Proteomes" id="UP000030403">
    <property type="component" value="Unassembled WGS sequence"/>
</dbReference>
<dbReference type="GO" id="GO:0005737">
    <property type="term" value="C:cytoplasm"/>
    <property type="evidence" value="ECO:0007669"/>
    <property type="project" value="UniProtKB-SubCell"/>
</dbReference>
<evidence type="ECO:0000256" key="9">
    <source>
        <dbReference type="HAMAP-Rule" id="MF_00210"/>
    </source>
</evidence>
<dbReference type="PROSITE" id="PS00885">
    <property type="entry name" value="EPSP_SYNTHASE_2"/>
    <property type="match status" value="1"/>
</dbReference>
<evidence type="ECO:0000256" key="2">
    <source>
        <dbReference type="ARBA" id="ARBA00004811"/>
    </source>
</evidence>
<comment type="function">
    <text evidence="1 9">Catalyzes the transfer of the enolpyruvyl moiety of phosphoenolpyruvate (PEP) to the 5-hydroxyl of shikimate-3-phosphate (S3P) to produce enolpyruvyl shikimate-3-phosphate and inorganic phosphate.</text>
</comment>
<keyword evidence="6 9" id="KW-0808">Transferase</keyword>
<dbReference type="AlphaFoldDB" id="A0A0A5FTK6"/>
<evidence type="ECO:0000256" key="1">
    <source>
        <dbReference type="ARBA" id="ARBA00002174"/>
    </source>
</evidence>
<feature type="binding site" evidence="9">
    <location>
        <position position="94"/>
    </location>
    <ligand>
        <name>phosphoenolpyruvate</name>
        <dbReference type="ChEBI" id="CHEBI:58702"/>
    </ligand>
</feature>
<dbReference type="NCBIfam" id="TIGR01356">
    <property type="entry name" value="aroA"/>
    <property type="match status" value="1"/>
</dbReference>
<dbReference type="STRING" id="1385511.GCA_000425225_03940"/>
<protein>
    <recommendedName>
        <fullName evidence="9">3-phosphoshikimate 1-carboxyvinyltransferase</fullName>
        <ecNumber evidence="9">2.5.1.19</ecNumber>
    </recommendedName>
    <alternativeName>
        <fullName evidence="9">5-enolpyruvylshikimate-3-phosphate synthase</fullName>
        <shortName evidence="9">EPSP synthase</shortName>
        <shortName evidence="9">EPSPS</shortName>
    </alternativeName>
</protein>
<dbReference type="InterPro" id="IPR006264">
    <property type="entry name" value="EPSP_synthase"/>
</dbReference>
<feature type="binding site" evidence="9">
    <location>
        <position position="169"/>
    </location>
    <ligand>
        <name>3-phosphoshikimate</name>
        <dbReference type="ChEBI" id="CHEBI:145989"/>
    </ligand>
</feature>
<evidence type="ECO:0000256" key="4">
    <source>
        <dbReference type="ARBA" id="ARBA00022490"/>
    </source>
</evidence>
<keyword evidence="5 9" id="KW-0028">Amino-acid biosynthesis</keyword>
<dbReference type="InterPro" id="IPR023193">
    <property type="entry name" value="EPSP_synthase_CS"/>
</dbReference>
<gene>
    <name evidence="9" type="primary">aroA</name>
    <name evidence="11" type="ORF">N783_19145</name>
</gene>
<comment type="pathway">
    <text evidence="2 9">Metabolic intermediate biosynthesis; chorismate biosynthesis; chorismate from D-erythrose 4-phosphate and phosphoenolpyruvate: step 6/7.</text>
</comment>
<dbReference type="Gene3D" id="3.65.10.10">
    <property type="entry name" value="Enolpyruvate transferase domain"/>
    <property type="match status" value="2"/>
</dbReference>
<dbReference type="PIRSF" id="PIRSF000505">
    <property type="entry name" value="EPSPS"/>
    <property type="match status" value="1"/>
</dbReference>
<keyword evidence="4 9" id="KW-0963">Cytoplasm</keyword>
<dbReference type="GO" id="GO:0009423">
    <property type="term" value="P:chorismate biosynthetic process"/>
    <property type="evidence" value="ECO:0007669"/>
    <property type="project" value="UniProtKB-UniRule"/>
</dbReference>
<dbReference type="InterPro" id="IPR013792">
    <property type="entry name" value="RNA3'P_cycl/enolpyr_Trfase_a/b"/>
</dbReference>
<feature type="binding site" evidence="9">
    <location>
        <position position="315"/>
    </location>
    <ligand>
        <name>3-phosphoshikimate</name>
        <dbReference type="ChEBI" id="CHEBI:145989"/>
    </ligand>
</feature>
<dbReference type="GO" id="GO:0008652">
    <property type="term" value="P:amino acid biosynthetic process"/>
    <property type="evidence" value="ECO:0007669"/>
    <property type="project" value="UniProtKB-KW"/>
</dbReference>
<comment type="subcellular location">
    <subcellularLocation>
        <location evidence="9">Cytoplasm</location>
    </subcellularLocation>
</comment>
<proteinExistence type="inferred from homology"/>
<dbReference type="FunFam" id="3.65.10.10:FF:000005">
    <property type="entry name" value="3-phosphoshikimate 1-carboxyvinyltransferase"/>
    <property type="match status" value="1"/>
</dbReference>
<dbReference type="EMBL" id="AVPF01000067">
    <property type="protein sequence ID" value="KGX84091.1"/>
    <property type="molecule type" value="Genomic_DNA"/>
</dbReference>
<accession>A0A0A5FTK6</accession>
<feature type="binding site" evidence="9">
    <location>
        <position position="23"/>
    </location>
    <ligand>
        <name>3-phosphoshikimate</name>
        <dbReference type="ChEBI" id="CHEBI:145989"/>
    </ligand>
</feature>
<feature type="binding site" evidence="9">
    <location>
        <position position="167"/>
    </location>
    <ligand>
        <name>3-phosphoshikimate</name>
        <dbReference type="ChEBI" id="CHEBI:145989"/>
    </ligand>
</feature>
<dbReference type="PANTHER" id="PTHR21090">
    <property type="entry name" value="AROM/DEHYDROQUINATE SYNTHASE"/>
    <property type="match status" value="1"/>
</dbReference>
<dbReference type="UniPathway" id="UPA00053">
    <property type="reaction ID" value="UER00089"/>
</dbReference>